<keyword evidence="1" id="KW-0812">Transmembrane</keyword>
<keyword evidence="4" id="KW-1185">Reference proteome</keyword>
<dbReference type="EMBL" id="CP035495">
    <property type="protein sequence ID" value="QAY63492.1"/>
    <property type="molecule type" value="Genomic_DNA"/>
</dbReference>
<protein>
    <submittedName>
        <fullName evidence="3">Pilus assembly protein</fullName>
    </submittedName>
</protein>
<evidence type="ECO:0000259" key="2">
    <source>
        <dbReference type="Pfam" id="PF07811"/>
    </source>
</evidence>
<sequence>MGRDGAPAGGDRAVKQPDDERGASTIEVLGAIPAVVLVILVVVQVCAFVWTVTAADQAVRDGARALSLGGSPAQVAAAVERSLPGGLDARSLDVVGERVMLQVDVPRLPVVPAMTITRDASMPRTAR</sequence>
<dbReference type="AlphaFoldDB" id="A0A4P6ELI4"/>
<proteinExistence type="predicted"/>
<evidence type="ECO:0000256" key="1">
    <source>
        <dbReference type="SAM" id="Phobius"/>
    </source>
</evidence>
<organism evidence="3 4">
    <name type="scientific">Xylanimonas allomyrinae</name>
    <dbReference type="NCBI Taxonomy" id="2509459"/>
    <lineage>
        <taxon>Bacteria</taxon>
        <taxon>Bacillati</taxon>
        <taxon>Actinomycetota</taxon>
        <taxon>Actinomycetes</taxon>
        <taxon>Micrococcales</taxon>
        <taxon>Promicromonosporaceae</taxon>
        <taxon>Xylanimonas</taxon>
    </lineage>
</organism>
<feature type="domain" description="TadE-like" evidence="2">
    <location>
        <begin position="22"/>
        <end position="64"/>
    </location>
</feature>
<reference evidence="3 4" key="1">
    <citation type="submission" date="2019-01" db="EMBL/GenBank/DDBJ databases">
        <title>Genome sequencing of strain 2JSPR-7.</title>
        <authorList>
            <person name="Heo J."/>
            <person name="Kim S.-J."/>
            <person name="Kim J.-S."/>
            <person name="Hong S.-B."/>
            <person name="Kwon S.-W."/>
        </authorList>
    </citation>
    <scope>NUCLEOTIDE SEQUENCE [LARGE SCALE GENOMIC DNA]</scope>
    <source>
        <strain evidence="3 4">2JSPR-7</strain>
    </source>
</reference>
<dbReference type="Pfam" id="PF07811">
    <property type="entry name" value="TadE"/>
    <property type="match status" value="1"/>
</dbReference>
<name>A0A4P6ELI4_9MICO</name>
<feature type="transmembrane region" description="Helical" evidence="1">
    <location>
        <begin position="28"/>
        <end position="50"/>
    </location>
</feature>
<gene>
    <name evidence="3" type="ORF">ET495_09770</name>
</gene>
<evidence type="ECO:0000313" key="4">
    <source>
        <dbReference type="Proteomes" id="UP000291758"/>
    </source>
</evidence>
<keyword evidence="1" id="KW-1133">Transmembrane helix</keyword>
<accession>A0A4P6ELI4</accession>
<dbReference type="InterPro" id="IPR012495">
    <property type="entry name" value="TadE-like_dom"/>
</dbReference>
<dbReference type="OrthoDB" id="4829617at2"/>
<keyword evidence="1" id="KW-0472">Membrane</keyword>
<dbReference type="KEGG" id="xyl:ET495_09770"/>
<evidence type="ECO:0000313" key="3">
    <source>
        <dbReference type="EMBL" id="QAY63492.1"/>
    </source>
</evidence>
<dbReference type="Proteomes" id="UP000291758">
    <property type="component" value="Chromosome"/>
</dbReference>